<keyword evidence="6" id="KW-0862">Zinc</keyword>
<keyword evidence="4" id="KW-0479">Metal-binding</keyword>
<evidence type="ECO:0000256" key="5">
    <source>
        <dbReference type="ARBA" id="ARBA00022771"/>
    </source>
</evidence>
<feature type="compositionally biased region" description="Low complexity" evidence="9">
    <location>
        <begin position="215"/>
        <end position="226"/>
    </location>
</feature>
<dbReference type="GO" id="GO:0003697">
    <property type="term" value="F:single-stranded DNA binding"/>
    <property type="evidence" value="ECO:0007669"/>
    <property type="project" value="InterPro"/>
</dbReference>
<keyword evidence="3" id="KW-0235">DNA replication</keyword>
<sequence length="713" mass="78004">MIVRESPKRKGQSAGPDWPPKSPHQALLSSPSGRRKYEQRLAERDRAVSPSPVRRRPMSRAQSDLIADDDDEDDDEETLQLKLAQIDARLKLKKLQKAREAAQSRPQAAVEVPRSPVRTRRVEEDDAPKIPARVLLGIDKGLKADQVSLKPPPVSRPRVNTPHPGPKSSRPSEPPKGKSFNQRIAESRNTERAREDKESRIAKNRSAGFGLQRVASADKGASSAGSPITRNPPTPLPKSATALKYAEIGQRDNSDGAASFESISGLHLKTRNMAHKDLTRVLEGKTTLTIPQLLKTVKGPEYDPPDMENDYVVLGVICSKTQPMTAKNARQNQANGGQSTDANQTGKFMVIKLTDLKNEMDLFLFDTGFSRFWKLPLGTLVAVLNPDIMRPRTRDDGRFSLKLTSSDDTVLEIGTARDLDFCHAKKKDGVDCAAWIDSRKTEYCEYHITVQVEKSRRGRMEIATMTGSGFGRPTGGKMGMFGRRGGRFDVKKFEEEGYGKTHDGFLHETMFIAPPPGGAARLLDSDEAGFERGASRAERHRKQLAEKEQERELAQKLYSIGQGAGAEYMRAKGAKAASLTLNTRVDTQAASSQESLPTDAMGLLNRKADDVSLAPIKRKRAGSEKSTASSEPVGWGGAFKRGLLLSPAKSKPPTSAPAPSSPQRAGAVSPTKKKARLLVPDKGIREPGRDSLPTMDVGLLAATDDDDDDLEFI</sequence>
<evidence type="ECO:0000256" key="1">
    <source>
        <dbReference type="ARBA" id="ARBA00004123"/>
    </source>
</evidence>
<dbReference type="GO" id="GO:0003688">
    <property type="term" value="F:DNA replication origin binding"/>
    <property type="evidence" value="ECO:0007669"/>
    <property type="project" value="TreeGrafter"/>
</dbReference>
<evidence type="ECO:0000256" key="4">
    <source>
        <dbReference type="ARBA" id="ARBA00022723"/>
    </source>
</evidence>
<feature type="region of interest" description="Disordered" evidence="9">
    <location>
        <begin position="94"/>
        <end position="239"/>
    </location>
</feature>
<protein>
    <submittedName>
        <fullName evidence="12">Uncharacterized protein</fullName>
    </submittedName>
</protein>
<keyword evidence="7" id="KW-0539">Nucleus</keyword>
<accession>A0A6A6V8K8</accession>
<dbReference type="EMBL" id="MU006582">
    <property type="protein sequence ID" value="KAF2745477.1"/>
    <property type="molecule type" value="Genomic_DNA"/>
</dbReference>
<dbReference type="Proteomes" id="UP000799440">
    <property type="component" value="Unassembled WGS sequence"/>
</dbReference>
<feature type="domain" description="MCM10 OB-fold" evidence="11">
    <location>
        <begin position="264"/>
        <end position="404"/>
    </location>
</feature>
<dbReference type="GO" id="GO:0006270">
    <property type="term" value="P:DNA replication initiation"/>
    <property type="evidence" value="ECO:0007669"/>
    <property type="project" value="InterPro"/>
</dbReference>
<dbReference type="GO" id="GO:0043596">
    <property type="term" value="C:nuclear replication fork"/>
    <property type="evidence" value="ECO:0007669"/>
    <property type="project" value="TreeGrafter"/>
</dbReference>
<evidence type="ECO:0000256" key="7">
    <source>
        <dbReference type="ARBA" id="ARBA00023242"/>
    </source>
</evidence>
<evidence type="ECO:0000259" key="11">
    <source>
        <dbReference type="Pfam" id="PF22379"/>
    </source>
</evidence>
<evidence type="ECO:0000259" key="10">
    <source>
        <dbReference type="Pfam" id="PF09329"/>
    </source>
</evidence>
<feature type="compositionally biased region" description="Acidic residues" evidence="9">
    <location>
        <begin position="66"/>
        <end position="76"/>
    </location>
</feature>
<dbReference type="InterPro" id="IPR055065">
    <property type="entry name" value="OB_MCM10"/>
</dbReference>
<dbReference type="Pfam" id="PF22379">
    <property type="entry name" value="OB_MCM10"/>
    <property type="match status" value="1"/>
</dbReference>
<keyword evidence="5" id="KW-0863">Zinc-finger</keyword>
<dbReference type="InterPro" id="IPR040184">
    <property type="entry name" value="Mcm10"/>
</dbReference>
<dbReference type="GO" id="GO:0008270">
    <property type="term" value="F:zinc ion binding"/>
    <property type="evidence" value="ECO:0007669"/>
    <property type="project" value="UniProtKB-KW"/>
</dbReference>
<evidence type="ECO:0000313" key="13">
    <source>
        <dbReference type="Proteomes" id="UP000799440"/>
    </source>
</evidence>
<dbReference type="AlphaFoldDB" id="A0A6A6V8K8"/>
<keyword evidence="8" id="KW-0175">Coiled coil</keyword>
<comment type="subcellular location">
    <subcellularLocation>
        <location evidence="1">Nucleus</location>
    </subcellularLocation>
</comment>
<feature type="region of interest" description="Disordered" evidence="9">
    <location>
        <begin position="615"/>
        <end position="697"/>
    </location>
</feature>
<dbReference type="PANTHER" id="PTHR13454">
    <property type="entry name" value="PROTEIN MCM10 HOMOLOG"/>
    <property type="match status" value="1"/>
</dbReference>
<dbReference type="PANTHER" id="PTHR13454:SF11">
    <property type="entry name" value="PROTEIN MCM10 HOMOLOG"/>
    <property type="match status" value="1"/>
</dbReference>
<dbReference type="Gene3D" id="2.40.50.140">
    <property type="entry name" value="Nucleic acid-binding proteins"/>
    <property type="match status" value="1"/>
</dbReference>
<feature type="coiled-coil region" evidence="8">
    <location>
        <begin position="530"/>
        <end position="557"/>
    </location>
</feature>
<proteinExistence type="inferred from homology"/>
<evidence type="ECO:0000256" key="3">
    <source>
        <dbReference type="ARBA" id="ARBA00022705"/>
    </source>
</evidence>
<evidence type="ECO:0000256" key="2">
    <source>
        <dbReference type="ARBA" id="ARBA00009679"/>
    </source>
</evidence>
<dbReference type="InterPro" id="IPR012340">
    <property type="entry name" value="NA-bd_OB-fold"/>
</dbReference>
<evidence type="ECO:0000256" key="8">
    <source>
        <dbReference type="SAM" id="Coils"/>
    </source>
</evidence>
<dbReference type="Pfam" id="PF09329">
    <property type="entry name" value="zf-primase"/>
    <property type="match status" value="1"/>
</dbReference>
<gene>
    <name evidence="12" type="ORF">M011DRAFT_406527</name>
</gene>
<name>A0A6A6V8K8_9PLEO</name>
<dbReference type="OrthoDB" id="202825at2759"/>
<feature type="domain" description="Zinc finger Mcm10/DnaG-type" evidence="10">
    <location>
        <begin position="414"/>
        <end position="459"/>
    </location>
</feature>
<comment type="similarity">
    <text evidence="2">Belongs to the MCM10 family.</text>
</comment>
<organism evidence="12 13">
    <name type="scientific">Sporormia fimetaria CBS 119925</name>
    <dbReference type="NCBI Taxonomy" id="1340428"/>
    <lineage>
        <taxon>Eukaryota</taxon>
        <taxon>Fungi</taxon>
        <taxon>Dikarya</taxon>
        <taxon>Ascomycota</taxon>
        <taxon>Pezizomycotina</taxon>
        <taxon>Dothideomycetes</taxon>
        <taxon>Pleosporomycetidae</taxon>
        <taxon>Pleosporales</taxon>
        <taxon>Sporormiaceae</taxon>
        <taxon>Sporormia</taxon>
    </lineage>
</organism>
<evidence type="ECO:0000256" key="9">
    <source>
        <dbReference type="SAM" id="MobiDB-lite"/>
    </source>
</evidence>
<feature type="compositionally biased region" description="Basic and acidic residues" evidence="9">
    <location>
        <begin position="185"/>
        <end position="201"/>
    </location>
</feature>
<feature type="compositionally biased region" description="Basic and acidic residues" evidence="9">
    <location>
        <begin position="35"/>
        <end position="47"/>
    </location>
</feature>
<dbReference type="InterPro" id="IPR015408">
    <property type="entry name" value="Znf_Mcm10/DnaG"/>
</dbReference>
<evidence type="ECO:0000313" key="12">
    <source>
        <dbReference type="EMBL" id="KAF2745477.1"/>
    </source>
</evidence>
<keyword evidence="13" id="KW-1185">Reference proteome</keyword>
<feature type="region of interest" description="Disordered" evidence="9">
    <location>
        <begin position="1"/>
        <end position="76"/>
    </location>
</feature>
<reference evidence="12" key="1">
    <citation type="journal article" date="2020" name="Stud. Mycol.">
        <title>101 Dothideomycetes genomes: a test case for predicting lifestyles and emergence of pathogens.</title>
        <authorList>
            <person name="Haridas S."/>
            <person name="Albert R."/>
            <person name="Binder M."/>
            <person name="Bloem J."/>
            <person name="Labutti K."/>
            <person name="Salamov A."/>
            <person name="Andreopoulos B."/>
            <person name="Baker S."/>
            <person name="Barry K."/>
            <person name="Bills G."/>
            <person name="Bluhm B."/>
            <person name="Cannon C."/>
            <person name="Castanera R."/>
            <person name="Culley D."/>
            <person name="Daum C."/>
            <person name="Ezra D."/>
            <person name="Gonzalez J."/>
            <person name="Henrissat B."/>
            <person name="Kuo A."/>
            <person name="Liang C."/>
            <person name="Lipzen A."/>
            <person name="Lutzoni F."/>
            <person name="Magnuson J."/>
            <person name="Mondo S."/>
            <person name="Nolan M."/>
            <person name="Ohm R."/>
            <person name="Pangilinan J."/>
            <person name="Park H.-J."/>
            <person name="Ramirez L."/>
            <person name="Alfaro M."/>
            <person name="Sun H."/>
            <person name="Tritt A."/>
            <person name="Yoshinaga Y."/>
            <person name="Zwiers L.-H."/>
            <person name="Turgeon B."/>
            <person name="Goodwin S."/>
            <person name="Spatafora J."/>
            <person name="Crous P."/>
            <person name="Grigoriev I."/>
        </authorList>
    </citation>
    <scope>NUCLEOTIDE SEQUENCE</scope>
    <source>
        <strain evidence="12">CBS 119925</strain>
    </source>
</reference>
<dbReference type="FunFam" id="2.40.50.140:FF:000174">
    <property type="entry name" value="DNA replication licensing factor mcm10"/>
    <property type="match status" value="1"/>
</dbReference>
<evidence type="ECO:0000256" key="6">
    <source>
        <dbReference type="ARBA" id="ARBA00022833"/>
    </source>
</evidence>